<proteinExistence type="predicted"/>
<protein>
    <submittedName>
        <fullName evidence="1">Uncharacterized protein</fullName>
    </submittedName>
</protein>
<evidence type="ECO:0000313" key="1">
    <source>
        <dbReference type="EMBL" id="DAG06415.1"/>
    </source>
</evidence>
<organism evidence="1">
    <name type="scientific">Siphoviridae sp. cthu813</name>
    <dbReference type="NCBI Taxonomy" id="2825618"/>
    <lineage>
        <taxon>Viruses</taxon>
        <taxon>Duplodnaviria</taxon>
        <taxon>Heunggongvirae</taxon>
        <taxon>Uroviricota</taxon>
        <taxon>Caudoviricetes</taxon>
    </lineage>
</organism>
<dbReference type="EMBL" id="BK016270">
    <property type="protein sequence ID" value="DAG06415.1"/>
    <property type="molecule type" value="Genomic_DNA"/>
</dbReference>
<sequence>MLMKISFGRRLYGRNKFRWFYSPMLKENMKSGGIIIFW</sequence>
<reference evidence="1" key="1">
    <citation type="journal article" date="2021" name="Proc. Natl. Acad. Sci. U.S.A.">
        <title>A Catalog of Tens of Thousands of Viruses from Human Metagenomes Reveals Hidden Associations with Chronic Diseases.</title>
        <authorList>
            <person name="Tisza M.J."/>
            <person name="Buck C.B."/>
        </authorList>
    </citation>
    <scope>NUCLEOTIDE SEQUENCE</scope>
    <source>
        <strain evidence="1">Cthu813</strain>
    </source>
</reference>
<accession>A0A8S5VIJ9</accession>
<name>A0A8S5VIJ9_9CAUD</name>